<keyword evidence="2" id="KW-1185">Reference proteome</keyword>
<comment type="caution">
    <text evidence="1">The sequence shown here is derived from an EMBL/GenBank/DDBJ whole genome shotgun (WGS) entry which is preliminary data.</text>
</comment>
<sequence>MLFHYHFWTPYVEETEKFYKNIGFRISQRIGKYQGDFQAFNPPLTWDDFRDKSIIFRIIEARKGAINITFGYGKKIKFDHIGFLVSENEQNIICEKADKMNWTVAKGERRTFITTPYHFRIELQTSEDIVDSMNDNIKIQKLKLETKRKGLEDDLSILFGTPIKNIQTIIGNTVTITEAVIKDSLPKKLVDPNGVIISNESLHSI</sequence>
<organism evidence="1 2">
    <name type="scientific">Metabacillus niabensis</name>
    <dbReference type="NCBI Taxonomy" id="324854"/>
    <lineage>
        <taxon>Bacteria</taxon>
        <taxon>Bacillati</taxon>
        <taxon>Bacillota</taxon>
        <taxon>Bacilli</taxon>
        <taxon>Bacillales</taxon>
        <taxon>Bacillaceae</taxon>
        <taxon>Metabacillus</taxon>
    </lineage>
</organism>
<reference evidence="1 2" key="1">
    <citation type="submission" date="2023-07" db="EMBL/GenBank/DDBJ databases">
        <title>Genomic Encyclopedia of Type Strains, Phase IV (KMG-IV): sequencing the most valuable type-strain genomes for metagenomic binning, comparative biology and taxonomic classification.</title>
        <authorList>
            <person name="Goeker M."/>
        </authorList>
    </citation>
    <scope>NUCLEOTIDE SEQUENCE [LARGE SCALE GENOMIC DNA]</scope>
    <source>
        <strain evidence="1 2">DSM 17723</strain>
    </source>
</reference>
<dbReference type="SUPFAM" id="SSF54593">
    <property type="entry name" value="Glyoxalase/Bleomycin resistance protein/Dihydroxybiphenyl dioxygenase"/>
    <property type="match status" value="1"/>
</dbReference>
<dbReference type="Gene3D" id="3.10.180.10">
    <property type="entry name" value="2,3-Dihydroxybiphenyl 1,2-Dioxygenase, domain 1"/>
    <property type="match status" value="1"/>
</dbReference>
<dbReference type="InterPro" id="IPR029068">
    <property type="entry name" value="Glyas_Bleomycin-R_OHBP_Dase"/>
</dbReference>
<name>A0ABT9Z0Q4_9BACI</name>
<accession>A0ABT9Z0Q4</accession>
<protein>
    <recommendedName>
        <fullName evidence="3">VOC domain-containing protein</fullName>
    </recommendedName>
</protein>
<proteinExistence type="predicted"/>
<dbReference type="EMBL" id="JAUSTZ010000003">
    <property type="protein sequence ID" value="MDQ0225836.1"/>
    <property type="molecule type" value="Genomic_DNA"/>
</dbReference>
<evidence type="ECO:0000313" key="1">
    <source>
        <dbReference type="EMBL" id="MDQ0225836.1"/>
    </source>
</evidence>
<evidence type="ECO:0008006" key="3">
    <source>
        <dbReference type="Google" id="ProtNLM"/>
    </source>
</evidence>
<evidence type="ECO:0000313" key="2">
    <source>
        <dbReference type="Proteomes" id="UP001232245"/>
    </source>
</evidence>
<dbReference type="Proteomes" id="UP001232245">
    <property type="component" value="Unassembled WGS sequence"/>
</dbReference>
<gene>
    <name evidence="1" type="ORF">J2S02_002180</name>
</gene>
<dbReference type="RefSeq" id="WP_174880157.1">
    <property type="nucleotide sequence ID" value="NZ_CADEPK010000108.1"/>
</dbReference>